<dbReference type="RefSeq" id="WP_285344653.1">
    <property type="nucleotide sequence ID" value="NZ_JASITI010000032.1"/>
</dbReference>
<gene>
    <name evidence="2" type="ORF">QEZ40_003774</name>
</gene>
<keyword evidence="3" id="KW-1185">Reference proteome</keyword>
<organism evidence="2 3">
    <name type="scientific">Streptomyces katrae</name>
    <dbReference type="NCBI Taxonomy" id="68223"/>
    <lineage>
        <taxon>Bacteria</taxon>
        <taxon>Bacillati</taxon>
        <taxon>Actinomycetota</taxon>
        <taxon>Actinomycetes</taxon>
        <taxon>Kitasatosporales</taxon>
        <taxon>Streptomycetaceae</taxon>
        <taxon>Streptomyces</taxon>
    </lineage>
</organism>
<evidence type="ECO:0000256" key="1">
    <source>
        <dbReference type="SAM" id="MobiDB-lite"/>
    </source>
</evidence>
<evidence type="ECO:0000313" key="2">
    <source>
        <dbReference type="EMBL" id="MDK9498589.1"/>
    </source>
</evidence>
<feature type="compositionally biased region" description="Basic residues" evidence="1">
    <location>
        <begin position="35"/>
        <end position="45"/>
    </location>
</feature>
<dbReference type="EMBL" id="JASITI010000032">
    <property type="protein sequence ID" value="MDK9498589.1"/>
    <property type="molecule type" value="Genomic_DNA"/>
</dbReference>
<evidence type="ECO:0000313" key="3">
    <source>
        <dbReference type="Proteomes" id="UP001223390"/>
    </source>
</evidence>
<name>A0ABT7H0E3_9ACTN</name>
<accession>A0ABT7H0E3</accession>
<proteinExistence type="predicted"/>
<feature type="region of interest" description="Disordered" evidence="1">
    <location>
        <begin position="25"/>
        <end position="62"/>
    </location>
</feature>
<dbReference type="Proteomes" id="UP001223390">
    <property type="component" value="Unassembled WGS sequence"/>
</dbReference>
<comment type="caution">
    <text evidence="2">The sequence shown here is derived from an EMBL/GenBank/DDBJ whole genome shotgun (WGS) entry which is preliminary data.</text>
</comment>
<sequence length="62" mass="6866">MTLVTALILVAVAALVGLLALAPTAPARRNPMPGRRNRIARRRTAPRLDDIPRQRGIHRHAR</sequence>
<reference evidence="2 3" key="1">
    <citation type="submission" date="2023-05" db="EMBL/GenBank/DDBJ databases">
        <title>Sequencing and Assembly of Streptomyces sp. NP73.</title>
        <authorList>
            <person name="Konwar A.N."/>
            <person name="Saikia K."/>
            <person name="Thakur D."/>
        </authorList>
    </citation>
    <scope>NUCLEOTIDE SEQUENCE [LARGE SCALE GENOMIC DNA]</scope>
    <source>
        <strain evidence="2 3">NP73</strain>
    </source>
</reference>
<protein>
    <submittedName>
        <fullName evidence="2">Uncharacterized protein</fullName>
    </submittedName>
</protein>